<reference evidence="2 3" key="1">
    <citation type="journal article" date="2018" name="Sci. Rep.">
        <title>Comparative analysis of the Pocillopora damicornis genome highlights role of immune system in coral evolution.</title>
        <authorList>
            <person name="Cunning R."/>
            <person name="Bay R.A."/>
            <person name="Gillette P."/>
            <person name="Baker A.C."/>
            <person name="Traylor-Knowles N."/>
        </authorList>
    </citation>
    <scope>NUCLEOTIDE SEQUENCE [LARGE SCALE GENOMIC DNA]</scope>
    <source>
        <strain evidence="2">RSMAS</strain>
        <tissue evidence="2">Whole animal</tissue>
    </source>
</reference>
<dbReference type="GO" id="GO:0006633">
    <property type="term" value="P:fatty acid biosynthetic process"/>
    <property type="evidence" value="ECO:0007669"/>
    <property type="project" value="TreeGrafter"/>
</dbReference>
<evidence type="ECO:0000313" key="2">
    <source>
        <dbReference type="EMBL" id="RMX48453.1"/>
    </source>
</evidence>
<organism evidence="2 3">
    <name type="scientific">Pocillopora damicornis</name>
    <name type="common">Cauliflower coral</name>
    <name type="synonym">Millepora damicornis</name>
    <dbReference type="NCBI Taxonomy" id="46731"/>
    <lineage>
        <taxon>Eukaryota</taxon>
        <taxon>Metazoa</taxon>
        <taxon>Cnidaria</taxon>
        <taxon>Anthozoa</taxon>
        <taxon>Hexacorallia</taxon>
        <taxon>Scleractinia</taxon>
        <taxon>Astrocoeniina</taxon>
        <taxon>Pocilloporidae</taxon>
        <taxon>Pocillopora</taxon>
    </lineage>
</organism>
<dbReference type="PANTHER" id="PTHR43437">
    <property type="entry name" value="HYDROXYACYL-THIOESTER DEHYDRATASE TYPE 2, MITOCHONDRIAL-RELATED"/>
    <property type="match status" value="1"/>
</dbReference>
<dbReference type="PANTHER" id="PTHR43437:SF3">
    <property type="entry name" value="HYDROXYACYL-THIOESTER DEHYDRATASE TYPE 2, MITOCHONDRIAL"/>
    <property type="match status" value="1"/>
</dbReference>
<dbReference type="STRING" id="46731.A0A3M6U449"/>
<protein>
    <recommendedName>
        <fullName evidence="1">MaoC-like domain-containing protein</fullName>
    </recommendedName>
</protein>
<dbReference type="GO" id="GO:0019171">
    <property type="term" value="F:(3R)-hydroxyacyl-[acyl-carrier-protein] dehydratase activity"/>
    <property type="evidence" value="ECO:0007669"/>
    <property type="project" value="TreeGrafter"/>
</dbReference>
<evidence type="ECO:0000259" key="1">
    <source>
        <dbReference type="Pfam" id="PF01575"/>
    </source>
</evidence>
<name>A0A3M6U449_POCDA</name>
<dbReference type="InterPro" id="IPR050965">
    <property type="entry name" value="UPF0336/Enoyl-CoA_hydratase"/>
</dbReference>
<dbReference type="Proteomes" id="UP000275408">
    <property type="component" value="Unassembled WGS sequence"/>
</dbReference>
<gene>
    <name evidence="2" type="ORF">pdam_00015209</name>
</gene>
<dbReference type="Pfam" id="PF01575">
    <property type="entry name" value="MaoC_dehydratas"/>
    <property type="match status" value="1"/>
</dbReference>
<feature type="domain" description="MaoC-like" evidence="1">
    <location>
        <begin position="40"/>
        <end position="80"/>
    </location>
</feature>
<dbReference type="AlphaFoldDB" id="A0A3M6U449"/>
<accession>A0A3M6U449</accession>
<proteinExistence type="predicted"/>
<comment type="caution">
    <text evidence="2">The sequence shown here is derived from an EMBL/GenBank/DDBJ whole genome shotgun (WGS) entry which is preliminary data.</text>
</comment>
<dbReference type="GO" id="GO:0018812">
    <property type="term" value="F:3-hydroxyacyl-CoA dehydratase activity"/>
    <property type="evidence" value="ECO:0007669"/>
    <property type="project" value="UniProtKB-ARBA"/>
</dbReference>
<dbReference type="InterPro" id="IPR029069">
    <property type="entry name" value="HotDog_dom_sf"/>
</dbReference>
<evidence type="ECO:0000313" key="3">
    <source>
        <dbReference type="Proteomes" id="UP000275408"/>
    </source>
</evidence>
<dbReference type="EMBL" id="RCHS01002274">
    <property type="protein sequence ID" value="RMX48453.1"/>
    <property type="molecule type" value="Genomic_DNA"/>
</dbReference>
<dbReference type="InterPro" id="IPR002539">
    <property type="entry name" value="MaoC-like_dom"/>
</dbReference>
<dbReference type="GO" id="GO:0005739">
    <property type="term" value="C:mitochondrion"/>
    <property type="evidence" value="ECO:0007669"/>
    <property type="project" value="TreeGrafter"/>
</dbReference>
<dbReference type="OrthoDB" id="3592703at2759"/>
<keyword evidence="3" id="KW-1185">Reference proteome</keyword>
<dbReference type="SUPFAM" id="SSF54637">
    <property type="entry name" value="Thioesterase/thiol ester dehydrase-isomerase"/>
    <property type="match status" value="1"/>
</dbReference>
<sequence>MASSIVKILISRRNNFPPIARYLTDNSSTRFKVGDEVKVRRFVTVEDVNAFAQLTGDTNPIHLDEHFAKKTELGQLVVHGDSFSWEEVLTHIQVTRLRHAIMSCDVTCTAVHRGKVVLCGETKLLLPKKPG</sequence>
<dbReference type="Gene3D" id="3.10.129.10">
    <property type="entry name" value="Hotdog Thioesterase"/>
    <property type="match status" value="1"/>
</dbReference>